<keyword evidence="3" id="KW-0274">FAD</keyword>
<dbReference type="SUPFAM" id="SSF51905">
    <property type="entry name" value="FAD/NAD(P)-binding domain"/>
    <property type="match status" value="2"/>
</dbReference>
<dbReference type="GO" id="GO:0050660">
    <property type="term" value="F:flavin adenine dinucleotide binding"/>
    <property type="evidence" value="ECO:0007669"/>
    <property type="project" value="InterPro"/>
</dbReference>
<dbReference type="NCBIfam" id="TIGR01409">
    <property type="entry name" value="TAT_signal_seq"/>
    <property type="match status" value="1"/>
</dbReference>
<sequence>MNSVKMNRRKLLQMMGAGGALAAIGPFGSSKASGHIGRVVVVGGGFGGATTAKYLKRMAPGLQVTLVEPAREFYTCPFSNLYLGGMREMQHIAHGYDELRNRFGVRVIHEMAEDVDTDGKTVRLANGDSLPYDKLVLSPGIDIDYEALEGYDEAVAEDIPHAWKAGEQTRTLRRQLEAMDDGGTFILTAPANPFRCPPGPYERVSQIAHYFSRHKPRSKILLLDAKDGFSKQGLFMDGWSELYGDMIEWVSQSDDGRIIRVDGNERAVESEFGEIHRADVLNVVAPQKAGFIADRAGVTDGSGWVPVKPETFESRQVDDVYVVGDATIAAPMPKSGFCANSQGRVVAAAIAASLHGHDPVPPSWTNTCYSVLAPEYAISVAGVYRLIDGEIAEVEGSGGLSPRDADADFRRREVEYAVRWYNAIAMDAWGTTGMPREVIS</sequence>
<keyword evidence="9" id="KW-1185">Reference proteome</keyword>
<dbReference type="PANTHER" id="PTHR43755">
    <property type="match status" value="1"/>
</dbReference>
<dbReference type="SUPFAM" id="SSF55424">
    <property type="entry name" value="FAD/NAD-linked reductases, dimerisation (C-terminal) domain"/>
    <property type="match status" value="1"/>
</dbReference>
<keyword evidence="1" id="KW-0285">Flavoprotein</keyword>
<name>A0AAE3G3U3_9GAMM</name>
<dbReference type="InterPro" id="IPR015323">
    <property type="entry name" value="FlavoCytC_S_DH_flav-bd"/>
</dbReference>
<dbReference type="InterPro" id="IPR049386">
    <property type="entry name" value="FCSD_central"/>
</dbReference>
<evidence type="ECO:0000259" key="5">
    <source>
        <dbReference type="Pfam" id="PF07992"/>
    </source>
</evidence>
<comment type="caution">
    <text evidence="8">The sequence shown here is derived from an EMBL/GenBank/DDBJ whole genome shotgun (WGS) entry which is preliminary data.</text>
</comment>
<gene>
    <name evidence="8" type="ORF">J2T57_002428</name>
</gene>
<dbReference type="Pfam" id="PF07992">
    <property type="entry name" value="Pyr_redox_2"/>
    <property type="match status" value="1"/>
</dbReference>
<evidence type="ECO:0000256" key="1">
    <source>
        <dbReference type="ARBA" id="ARBA00022630"/>
    </source>
</evidence>
<dbReference type="PROSITE" id="PS51318">
    <property type="entry name" value="TAT"/>
    <property type="match status" value="1"/>
</dbReference>
<feature type="domain" description="Sulfide dehydrogenase [flavocytochrome c] flavoprotein chain central" evidence="7">
    <location>
        <begin position="169"/>
        <end position="284"/>
    </location>
</feature>
<dbReference type="InterPro" id="IPR023753">
    <property type="entry name" value="FAD/NAD-binding_dom"/>
</dbReference>
<feature type="domain" description="FAD/NAD(P)-binding" evidence="5">
    <location>
        <begin position="38"/>
        <end position="150"/>
    </location>
</feature>
<evidence type="ECO:0000256" key="3">
    <source>
        <dbReference type="ARBA" id="ARBA00022827"/>
    </source>
</evidence>
<accession>A0AAE3G3U3</accession>
<dbReference type="FunFam" id="3.50.50.60:FF:000234">
    <property type="entry name" value="Flavocytochrome C sulfide dehydrogenase"/>
    <property type="match status" value="1"/>
</dbReference>
<dbReference type="PANTHER" id="PTHR43755:SF1">
    <property type="entry name" value="FAD-DEPENDENT PYRIDINE NUCLEOTIDE-DISULPHIDE OXIDOREDUCTASE"/>
    <property type="match status" value="1"/>
</dbReference>
<keyword evidence="2 4" id="KW-0732">Signal</keyword>
<dbReference type="InterPro" id="IPR016156">
    <property type="entry name" value="FAD/NAD-linked_Rdtase_dimer_sf"/>
</dbReference>
<dbReference type="GO" id="GO:0016491">
    <property type="term" value="F:oxidoreductase activity"/>
    <property type="evidence" value="ECO:0007669"/>
    <property type="project" value="InterPro"/>
</dbReference>
<dbReference type="Gene3D" id="3.50.50.60">
    <property type="entry name" value="FAD/NAD(P)-binding domain"/>
    <property type="match status" value="2"/>
</dbReference>
<feature type="signal peptide" evidence="4">
    <location>
        <begin position="1"/>
        <end position="22"/>
    </location>
</feature>
<dbReference type="Gene3D" id="3.90.760.10">
    <property type="entry name" value="Flavocytochrome c sulphide dehydrogenase, flavin-binding domain"/>
    <property type="match status" value="1"/>
</dbReference>
<dbReference type="AlphaFoldDB" id="A0AAE3G3U3"/>
<evidence type="ECO:0000313" key="9">
    <source>
        <dbReference type="Proteomes" id="UP001205843"/>
    </source>
</evidence>
<dbReference type="InterPro" id="IPR037092">
    <property type="entry name" value="FlavoCytC_S_DH_flav-bd_sf"/>
</dbReference>
<dbReference type="InterPro" id="IPR052541">
    <property type="entry name" value="SQRD"/>
</dbReference>
<reference evidence="8" key="1">
    <citation type="submission" date="2022-03" db="EMBL/GenBank/DDBJ databases">
        <title>Genomic Encyclopedia of Type Strains, Phase III (KMG-III): the genomes of soil and plant-associated and newly described type strains.</title>
        <authorList>
            <person name="Whitman W."/>
        </authorList>
    </citation>
    <scope>NUCLEOTIDE SEQUENCE</scope>
    <source>
        <strain evidence="8">ANL 6-2</strain>
    </source>
</reference>
<protein>
    <submittedName>
        <fullName evidence="8">NADPH-dependent 2,4-dienoyl-CoA reductase/sulfur reductase-like enzyme</fullName>
    </submittedName>
</protein>
<evidence type="ECO:0000256" key="2">
    <source>
        <dbReference type="ARBA" id="ARBA00022729"/>
    </source>
</evidence>
<evidence type="ECO:0000259" key="6">
    <source>
        <dbReference type="Pfam" id="PF09242"/>
    </source>
</evidence>
<dbReference type="InterPro" id="IPR006311">
    <property type="entry name" value="TAT_signal"/>
</dbReference>
<dbReference type="InterPro" id="IPR036188">
    <property type="entry name" value="FAD/NAD-bd_sf"/>
</dbReference>
<dbReference type="InterPro" id="IPR019546">
    <property type="entry name" value="TAT_signal_bac_arc"/>
</dbReference>
<proteinExistence type="predicted"/>
<feature type="domain" description="Flavocytochrome c sulphide dehydrogenase flavin-binding" evidence="6">
    <location>
        <begin position="361"/>
        <end position="429"/>
    </location>
</feature>
<evidence type="ECO:0000256" key="4">
    <source>
        <dbReference type="SAM" id="SignalP"/>
    </source>
</evidence>
<dbReference type="Pfam" id="PF21706">
    <property type="entry name" value="FCSD_central"/>
    <property type="match status" value="1"/>
</dbReference>
<dbReference type="EMBL" id="JALJXV010000005">
    <property type="protein sequence ID" value="MCP1675280.1"/>
    <property type="molecule type" value="Genomic_DNA"/>
</dbReference>
<feature type="chain" id="PRO_5042142538" evidence="4">
    <location>
        <begin position="23"/>
        <end position="440"/>
    </location>
</feature>
<evidence type="ECO:0000259" key="7">
    <source>
        <dbReference type="Pfam" id="PF21706"/>
    </source>
</evidence>
<dbReference type="RefSeq" id="WP_301289345.1">
    <property type="nucleotide sequence ID" value="NZ_JALJXV010000005.1"/>
</dbReference>
<dbReference type="Pfam" id="PF09242">
    <property type="entry name" value="FCSD-flav_bind"/>
    <property type="match status" value="1"/>
</dbReference>
<dbReference type="Proteomes" id="UP001205843">
    <property type="component" value="Unassembled WGS sequence"/>
</dbReference>
<evidence type="ECO:0000313" key="8">
    <source>
        <dbReference type="EMBL" id="MCP1675280.1"/>
    </source>
</evidence>
<organism evidence="8 9">
    <name type="scientific">Natronocella acetinitrilica</name>
    <dbReference type="NCBI Taxonomy" id="414046"/>
    <lineage>
        <taxon>Bacteria</taxon>
        <taxon>Pseudomonadati</taxon>
        <taxon>Pseudomonadota</taxon>
        <taxon>Gammaproteobacteria</taxon>
        <taxon>Chromatiales</taxon>
        <taxon>Ectothiorhodospiraceae</taxon>
        <taxon>Natronocella</taxon>
    </lineage>
</organism>